<evidence type="ECO:0000256" key="4">
    <source>
        <dbReference type="ARBA" id="ARBA00023136"/>
    </source>
</evidence>
<dbReference type="Pfam" id="PF04335">
    <property type="entry name" value="VirB8"/>
    <property type="match status" value="1"/>
</dbReference>
<accession>A0ABS9DZ67</accession>
<gene>
    <name evidence="6" type="ORF">L2A60_15350</name>
</gene>
<dbReference type="Gene3D" id="3.10.450.230">
    <property type="entry name" value="VirB8 protein"/>
    <property type="match status" value="1"/>
</dbReference>
<reference evidence="6 7" key="1">
    <citation type="submission" date="2022-01" db="EMBL/GenBank/DDBJ databases">
        <authorList>
            <person name="Won M."/>
            <person name="Kim S.-J."/>
            <person name="Kwon S.-W."/>
        </authorList>
    </citation>
    <scope>NUCLEOTIDE SEQUENCE [LARGE SCALE GENOMIC DNA]</scope>
    <source>
        <strain evidence="6 7">KCTC 23505</strain>
    </source>
</reference>
<keyword evidence="3" id="KW-1133">Transmembrane helix</keyword>
<dbReference type="InterPro" id="IPR032710">
    <property type="entry name" value="NTF2-like_dom_sf"/>
</dbReference>
<dbReference type="CDD" id="cd16425">
    <property type="entry name" value="TrbF"/>
    <property type="match status" value="1"/>
</dbReference>
<keyword evidence="4" id="KW-0472">Membrane</keyword>
<comment type="subcellular location">
    <subcellularLocation>
        <location evidence="1">Membrane</location>
        <topology evidence="1">Single-pass membrane protein</topology>
    </subcellularLocation>
</comment>
<keyword evidence="7" id="KW-1185">Reference proteome</keyword>
<dbReference type="Proteomes" id="UP001521209">
    <property type="component" value="Unassembled WGS sequence"/>
</dbReference>
<protein>
    <submittedName>
        <fullName evidence="6">Conjugal transfer protein TrbF</fullName>
    </submittedName>
</protein>
<name>A0ABS9DZ67_9PROT</name>
<proteinExistence type="predicted"/>
<dbReference type="RefSeq" id="WP_235705341.1">
    <property type="nucleotide sequence ID" value="NZ_JAKGBZ010000037.1"/>
</dbReference>
<evidence type="ECO:0000259" key="5">
    <source>
        <dbReference type="Pfam" id="PF04335"/>
    </source>
</evidence>
<feature type="domain" description="Bacterial virulence protein VirB8" evidence="5">
    <location>
        <begin position="22"/>
        <end position="225"/>
    </location>
</feature>
<dbReference type="NCBIfam" id="NF010446">
    <property type="entry name" value="PRK13872.1"/>
    <property type="match status" value="1"/>
</dbReference>
<evidence type="ECO:0000313" key="7">
    <source>
        <dbReference type="Proteomes" id="UP001521209"/>
    </source>
</evidence>
<evidence type="ECO:0000256" key="2">
    <source>
        <dbReference type="ARBA" id="ARBA00022692"/>
    </source>
</evidence>
<comment type="caution">
    <text evidence="6">The sequence shown here is derived from an EMBL/GenBank/DDBJ whole genome shotgun (WGS) entry which is preliminary data.</text>
</comment>
<sequence length="236" mass="26197">MRWRRFSARMSETETPATAYQRAGQLWDQRIGSARVQAANWRLMAFGCLALTAVVTADDIRTHSRAMVTPFVVEVNHLGAVQAVAPAQTEVQPTDTEITYFLAQFIERVRGLSVDPVVVRKAWLDAYAQITSHAKPMLDAYARRADPFGRIGKRAITVDVTSVVRASPSSFRVAWVEHPYQDGSALPAQHWTAILTVVIQTPHTEAALRQNPLGIYIDAISWAREVNTVQTEGSTP</sequence>
<dbReference type="InterPro" id="IPR035658">
    <property type="entry name" value="TrbF"/>
</dbReference>
<evidence type="ECO:0000313" key="6">
    <source>
        <dbReference type="EMBL" id="MCF3948051.1"/>
    </source>
</evidence>
<dbReference type="EMBL" id="JAKGBZ010000037">
    <property type="protein sequence ID" value="MCF3948051.1"/>
    <property type="molecule type" value="Genomic_DNA"/>
</dbReference>
<keyword evidence="2" id="KW-0812">Transmembrane</keyword>
<organism evidence="6 7">
    <name type="scientific">Acidiphilium iwatense</name>
    <dbReference type="NCBI Taxonomy" id="768198"/>
    <lineage>
        <taxon>Bacteria</taxon>
        <taxon>Pseudomonadati</taxon>
        <taxon>Pseudomonadota</taxon>
        <taxon>Alphaproteobacteria</taxon>
        <taxon>Acetobacterales</taxon>
        <taxon>Acidocellaceae</taxon>
        <taxon>Acidiphilium</taxon>
    </lineage>
</organism>
<evidence type="ECO:0000256" key="1">
    <source>
        <dbReference type="ARBA" id="ARBA00004167"/>
    </source>
</evidence>
<dbReference type="SUPFAM" id="SSF54427">
    <property type="entry name" value="NTF2-like"/>
    <property type="match status" value="1"/>
</dbReference>
<dbReference type="InterPro" id="IPR007430">
    <property type="entry name" value="VirB8"/>
</dbReference>
<evidence type="ECO:0000256" key="3">
    <source>
        <dbReference type="ARBA" id="ARBA00022989"/>
    </source>
</evidence>